<keyword evidence="3" id="KW-1185">Reference proteome</keyword>
<sequence>RHLLSGNSVLYSLARKFHDTDADLKRTGHGSFQDKTAYVGETQLHAGKWYDIRSVTLLSSYVSAYPVYHVNKWDRSQKRMIKVPCPAAVSTYNQHMGRVDFLDLLIALYRTTSRSKK</sequence>
<dbReference type="Pfam" id="PF13843">
    <property type="entry name" value="DDE_Tnp_1_7"/>
    <property type="match status" value="1"/>
</dbReference>
<dbReference type="PANTHER" id="PTHR47272">
    <property type="entry name" value="DDE_TNP_1_7 DOMAIN-CONTAINING PROTEIN"/>
    <property type="match status" value="1"/>
</dbReference>
<name>A0AAE0UIT2_9TELE</name>
<evidence type="ECO:0000259" key="1">
    <source>
        <dbReference type="Pfam" id="PF13843"/>
    </source>
</evidence>
<dbReference type="EMBL" id="JAUCMX010000051">
    <property type="protein sequence ID" value="KAK3506342.1"/>
    <property type="molecule type" value="Genomic_DNA"/>
</dbReference>
<evidence type="ECO:0000313" key="3">
    <source>
        <dbReference type="Proteomes" id="UP001274896"/>
    </source>
</evidence>
<proteinExistence type="predicted"/>
<comment type="caution">
    <text evidence="2">The sequence shown here is derived from an EMBL/GenBank/DDBJ whole genome shotgun (WGS) entry which is preliminary data.</text>
</comment>
<reference evidence="2" key="1">
    <citation type="submission" date="2023-06" db="EMBL/GenBank/DDBJ databases">
        <title>Male Hemibagrus guttatus genome.</title>
        <authorList>
            <person name="Bian C."/>
        </authorList>
    </citation>
    <scope>NUCLEOTIDE SEQUENCE</scope>
    <source>
        <strain evidence="2">Male_cb2023</strain>
        <tissue evidence="2">Muscle</tissue>
    </source>
</reference>
<dbReference type="PANTHER" id="PTHR47272:SF1">
    <property type="entry name" value="PIGGYBAC TRANSPOSABLE ELEMENT-DERIVED PROTEIN 3-LIKE"/>
    <property type="match status" value="1"/>
</dbReference>
<dbReference type="InterPro" id="IPR029526">
    <property type="entry name" value="PGBD"/>
</dbReference>
<protein>
    <recommendedName>
        <fullName evidence="1">PiggyBac transposable element-derived protein domain-containing protein</fullName>
    </recommendedName>
</protein>
<accession>A0AAE0UIT2</accession>
<feature type="domain" description="PiggyBac transposable element-derived protein" evidence="1">
    <location>
        <begin position="29"/>
        <end position="116"/>
    </location>
</feature>
<organism evidence="2 3">
    <name type="scientific">Hemibagrus guttatus</name>
    <dbReference type="NCBI Taxonomy" id="175788"/>
    <lineage>
        <taxon>Eukaryota</taxon>
        <taxon>Metazoa</taxon>
        <taxon>Chordata</taxon>
        <taxon>Craniata</taxon>
        <taxon>Vertebrata</taxon>
        <taxon>Euteleostomi</taxon>
        <taxon>Actinopterygii</taxon>
        <taxon>Neopterygii</taxon>
        <taxon>Teleostei</taxon>
        <taxon>Ostariophysi</taxon>
        <taxon>Siluriformes</taxon>
        <taxon>Bagridae</taxon>
        <taxon>Hemibagrus</taxon>
    </lineage>
</organism>
<dbReference type="Proteomes" id="UP001274896">
    <property type="component" value="Unassembled WGS sequence"/>
</dbReference>
<gene>
    <name evidence="2" type="ORF">QTP70_021897</name>
</gene>
<dbReference type="AlphaFoldDB" id="A0AAE0UIT2"/>
<evidence type="ECO:0000313" key="2">
    <source>
        <dbReference type="EMBL" id="KAK3506342.1"/>
    </source>
</evidence>
<feature type="non-terminal residue" evidence="2">
    <location>
        <position position="117"/>
    </location>
</feature>